<sequence length="288" mass="31966">MTSFSNNPINTSVILQSGGEGCSCGGSGSNSSPPSYVYALGKVEWRFPKQSVEKEFAQATGRTETSGQTDREAVYTVLTQRQNRYLVRQMCWVLTIEGLATYILAPRDPADLDLLVEAVRPAPSPADVDIIIGMRGPIAPPELCNGLMLPIVVFDQIYSFDRNMLIGSIPCPENIEAERFTHAAEELFDRIMQMADNAGATDEHRALNYLAVRYHAIYAKAAEAYGQSCALTGVEVRPSSLSSTRKIVAVIFSYTNRNTDFTEKFFVRVDVTEEFPFLVTKLSPYYDR</sequence>
<evidence type="ECO:0000259" key="1">
    <source>
        <dbReference type="Pfam" id="PF18065"/>
    </source>
</evidence>
<dbReference type="InterPro" id="IPR040636">
    <property type="entry name" value="PatG_C"/>
</dbReference>
<organism evidence="2 3">
    <name type="scientific">Pseudanabaena yagii GIHE-NHR1</name>
    <dbReference type="NCBI Taxonomy" id="2722753"/>
    <lineage>
        <taxon>Bacteria</taxon>
        <taxon>Bacillati</taxon>
        <taxon>Cyanobacteriota</taxon>
        <taxon>Cyanophyceae</taxon>
        <taxon>Pseudanabaenales</taxon>
        <taxon>Pseudanabaenaceae</taxon>
        <taxon>Pseudanabaena</taxon>
        <taxon>Pseudanabaena yagii</taxon>
    </lineage>
</organism>
<protein>
    <recommendedName>
        <fullName evidence="1">PatG C-terminal domain-containing protein</fullName>
    </recommendedName>
</protein>
<dbReference type="Pfam" id="PF18065">
    <property type="entry name" value="PatG_C"/>
    <property type="match status" value="1"/>
</dbReference>
<proteinExistence type="predicted"/>
<reference evidence="2 3" key="1">
    <citation type="submission" date="2020-03" db="EMBL/GenBank/DDBJ databases">
        <title>Draft Genome Sequence of 2-Methylisoborneol Producing Pseudanabaena yagii Strain GIHE-NHR1 Isolated from North Han River in South Korea.</title>
        <authorList>
            <person name="Jeong J."/>
        </authorList>
    </citation>
    <scope>NUCLEOTIDE SEQUENCE [LARGE SCALE GENOMIC DNA]</scope>
    <source>
        <strain evidence="2 3">GIHE-NHR1</strain>
    </source>
</reference>
<dbReference type="EMBL" id="JAAVJL010000001">
    <property type="protein sequence ID" value="NMF58316.1"/>
    <property type="molecule type" value="Genomic_DNA"/>
</dbReference>
<evidence type="ECO:0000313" key="3">
    <source>
        <dbReference type="Proteomes" id="UP000738376"/>
    </source>
</evidence>
<evidence type="ECO:0000313" key="2">
    <source>
        <dbReference type="EMBL" id="NMF58316.1"/>
    </source>
</evidence>
<name>A0ABX1LTJ2_9CYAN</name>
<dbReference type="Proteomes" id="UP000738376">
    <property type="component" value="Unassembled WGS sequence"/>
</dbReference>
<gene>
    <name evidence="2" type="ORF">HC246_09860</name>
</gene>
<accession>A0ABX1LTJ2</accession>
<comment type="caution">
    <text evidence="2">The sequence shown here is derived from an EMBL/GenBank/DDBJ whole genome shotgun (WGS) entry which is preliminary data.</text>
</comment>
<keyword evidence="3" id="KW-1185">Reference proteome</keyword>
<feature type="domain" description="PatG C-terminal" evidence="1">
    <location>
        <begin position="177"/>
        <end position="285"/>
    </location>
</feature>